<feature type="non-terminal residue" evidence="1">
    <location>
        <position position="1"/>
    </location>
</feature>
<sequence length="32" mass="3501">RGDPLGDNSRLMAPLLEDRALLQRRLLVALGA</sequence>
<proteinExistence type="predicted"/>
<protein>
    <submittedName>
        <fullName evidence="1">Uncharacterized protein</fullName>
    </submittedName>
</protein>
<comment type="caution">
    <text evidence="1">The sequence shown here is derived from an EMBL/GenBank/DDBJ whole genome shotgun (WGS) entry which is preliminary data.</text>
</comment>
<evidence type="ECO:0000313" key="1">
    <source>
        <dbReference type="EMBL" id="GAF96200.1"/>
    </source>
</evidence>
<reference evidence="1" key="1">
    <citation type="journal article" date="2014" name="Front. Microbiol.">
        <title>High frequency of phylogenetically diverse reductive dehalogenase-homologous genes in deep subseafloor sedimentary metagenomes.</title>
        <authorList>
            <person name="Kawai M."/>
            <person name="Futagami T."/>
            <person name="Toyoda A."/>
            <person name="Takaki Y."/>
            <person name="Nishi S."/>
            <person name="Hori S."/>
            <person name="Arai W."/>
            <person name="Tsubouchi T."/>
            <person name="Morono Y."/>
            <person name="Uchiyama I."/>
            <person name="Ito T."/>
            <person name="Fujiyama A."/>
            <person name="Inagaki F."/>
            <person name="Takami H."/>
        </authorList>
    </citation>
    <scope>NUCLEOTIDE SEQUENCE</scope>
    <source>
        <strain evidence="1">Expedition CK06-06</strain>
    </source>
</reference>
<organism evidence="1">
    <name type="scientific">marine sediment metagenome</name>
    <dbReference type="NCBI Taxonomy" id="412755"/>
    <lineage>
        <taxon>unclassified sequences</taxon>
        <taxon>metagenomes</taxon>
        <taxon>ecological metagenomes</taxon>
    </lineage>
</organism>
<gene>
    <name evidence="1" type="ORF">S01H1_24558</name>
</gene>
<feature type="non-terminal residue" evidence="1">
    <location>
        <position position="32"/>
    </location>
</feature>
<dbReference type="AlphaFoldDB" id="X0V6C8"/>
<dbReference type="EMBL" id="BARS01014711">
    <property type="protein sequence ID" value="GAF96200.1"/>
    <property type="molecule type" value="Genomic_DNA"/>
</dbReference>
<accession>X0V6C8</accession>
<name>X0V6C8_9ZZZZ</name>